<dbReference type="InterPro" id="IPR008966">
    <property type="entry name" value="Adhesion_dom_sf"/>
</dbReference>
<proteinExistence type="predicted"/>
<dbReference type="InterPro" id="IPR036937">
    <property type="entry name" value="Adhesion_dom_fimbrial_sf"/>
</dbReference>
<evidence type="ECO:0000313" key="3">
    <source>
        <dbReference type="Proteomes" id="UP001565243"/>
    </source>
</evidence>
<dbReference type="Proteomes" id="UP001565243">
    <property type="component" value="Unassembled WGS sequence"/>
</dbReference>
<keyword evidence="3" id="KW-1185">Reference proteome</keyword>
<protein>
    <submittedName>
        <fullName evidence="2">Fimbrial protein</fullName>
    </submittedName>
</protein>
<dbReference type="PANTHER" id="PTHR33420">
    <property type="entry name" value="FIMBRIAL SUBUNIT ELFA-RELATED"/>
    <property type="match status" value="1"/>
</dbReference>
<accession>A0ABV4E598</accession>
<evidence type="ECO:0000259" key="1">
    <source>
        <dbReference type="Pfam" id="PF00419"/>
    </source>
</evidence>
<comment type="caution">
    <text evidence="2">The sequence shown here is derived from an EMBL/GenBank/DDBJ whole genome shotgun (WGS) entry which is preliminary data.</text>
</comment>
<dbReference type="EMBL" id="JBGFFX010000003">
    <property type="protein sequence ID" value="MEY8770095.1"/>
    <property type="molecule type" value="Genomic_DNA"/>
</dbReference>
<gene>
    <name evidence="2" type="ORF">AB6T85_06580</name>
</gene>
<feature type="domain" description="Fimbrial-type adhesion" evidence="1">
    <location>
        <begin position="34"/>
        <end position="181"/>
    </location>
</feature>
<organism evidence="2 3">
    <name type="scientific">Erwinia aeris</name>
    <dbReference type="NCBI Taxonomy" id="3239803"/>
    <lineage>
        <taxon>Bacteria</taxon>
        <taxon>Pseudomonadati</taxon>
        <taxon>Pseudomonadota</taxon>
        <taxon>Gammaproteobacteria</taxon>
        <taxon>Enterobacterales</taxon>
        <taxon>Erwiniaceae</taxon>
        <taxon>Erwinia</taxon>
    </lineage>
</organism>
<sequence length="182" mass="19200">MKRGLLRCLWSGLGMMLCVALGYAAPVEVAVKAKFSGTLVENLSPCTIRPGDEYITLPLAAVTLNMLQNSQESPRYPFAVHLENCEFDATTPGRIEVFLRGNGDSNGMLQPDAGSTATGIVIGIENVRGAPLAVNAASPGLTLSLNAADIVIPMQAYLRADGATPPTAGEFTASLNYIIEYP</sequence>
<evidence type="ECO:0000313" key="2">
    <source>
        <dbReference type="EMBL" id="MEY8770095.1"/>
    </source>
</evidence>
<dbReference type="Gene3D" id="2.60.40.1090">
    <property type="entry name" value="Fimbrial-type adhesion domain"/>
    <property type="match status" value="1"/>
</dbReference>
<dbReference type="InterPro" id="IPR050263">
    <property type="entry name" value="Bact_Fimbrial_Adh_Pro"/>
</dbReference>
<dbReference type="RefSeq" id="WP_301252126.1">
    <property type="nucleotide sequence ID" value="NZ_JBGFFX010000003.1"/>
</dbReference>
<name>A0ABV4E598_9GAMM</name>
<dbReference type="InterPro" id="IPR000259">
    <property type="entry name" value="Adhesion_dom_fimbrial"/>
</dbReference>
<reference evidence="2 3" key="1">
    <citation type="submission" date="2024-07" db="EMBL/GenBank/DDBJ databases">
        <authorList>
            <person name="Hebao G."/>
        </authorList>
    </citation>
    <scope>NUCLEOTIDE SEQUENCE [LARGE SCALE GENOMIC DNA]</scope>
    <source>
        <strain evidence="2 3">ACCC 02193</strain>
    </source>
</reference>
<dbReference type="PANTHER" id="PTHR33420:SF11">
    <property type="entry name" value="FIMBRIAL-LIKE PROTEIN"/>
    <property type="match status" value="1"/>
</dbReference>
<dbReference type="Pfam" id="PF00419">
    <property type="entry name" value="Fimbrial"/>
    <property type="match status" value="1"/>
</dbReference>
<dbReference type="SUPFAM" id="SSF49401">
    <property type="entry name" value="Bacterial adhesins"/>
    <property type="match status" value="1"/>
</dbReference>